<dbReference type="Pfam" id="PF00571">
    <property type="entry name" value="CBS"/>
    <property type="match status" value="2"/>
</dbReference>
<evidence type="ECO:0000256" key="2">
    <source>
        <dbReference type="PROSITE-ProRule" id="PRU00703"/>
    </source>
</evidence>
<comment type="caution">
    <text evidence="4">The sequence shown here is derived from an EMBL/GenBank/DDBJ whole genome shotgun (WGS) entry which is preliminary data.</text>
</comment>
<keyword evidence="1 2" id="KW-0129">CBS domain</keyword>
<dbReference type="InterPro" id="IPR051257">
    <property type="entry name" value="Diverse_CBS-Domain"/>
</dbReference>
<dbReference type="Proteomes" id="UP000237347">
    <property type="component" value="Unassembled WGS sequence"/>
</dbReference>
<evidence type="ECO:0000313" key="4">
    <source>
        <dbReference type="EMBL" id="KAK7826367.1"/>
    </source>
</evidence>
<accession>A0AAW0JHB3</accession>
<dbReference type="InterPro" id="IPR000644">
    <property type="entry name" value="CBS_dom"/>
</dbReference>
<dbReference type="EMBL" id="PKMF04000548">
    <property type="protein sequence ID" value="KAK7826367.1"/>
    <property type="molecule type" value="Genomic_DNA"/>
</dbReference>
<dbReference type="SMART" id="SM00116">
    <property type="entry name" value="CBS"/>
    <property type="match status" value="2"/>
</dbReference>
<gene>
    <name evidence="4" type="primary">CBSX3_0</name>
    <name evidence="4" type="ORF">CFP56_032309</name>
</gene>
<dbReference type="Gene3D" id="3.10.580.10">
    <property type="entry name" value="CBS-domain"/>
    <property type="match status" value="2"/>
</dbReference>
<protein>
    <submittedName>
        <fullName evidence="4">Cbs domain-containing protein cbsx3</fullName>
    </submittedName>
</protein>
<sequence length="246" mass="27526">MQGALRSFLSHGNIVKNAVLQHIRPMTPLMQPVMFSRFESVTANRIEEQGFESTTISDVLKAKGKNADGSWLWCTTEDSVYEAVKSMTHHNVGALVVVKPGAKEALAGIITERDYLRKIIVQGRSSKSTKVGDIMTEEVYVFSLLAGYHSCFVSIVYKRLFTFPVLYLTMACAITRWLQNKLITVTPDTKVLRAMQLMTDNRIRHIPVVDGKGMIGMVSIGDVVRAVVSEHREELDRLNAYIQGGY</sequence>
<feature type="domain" description="CBS" evidence="3">
    <location>
        <begin position="67"/>
        <end position="126"/>
    </location>
</feature>
<evidence type="ECO:0000313" key="5">
    <source>
        <dbReference type="Proteomes" id="UP000237347"/>
    </source>
</evidence>
<dbReference type="CDD" id="cd04623">
    <property type="entry name" value="CBS_pair_bac_euk"/>
    <property type="match status" value="1"/>
</dbReference>
<dbReference type="InterPro" id="IPR044725">
    <property type="entry name" value="CBSX3_CBS_dom"/>
</dbReference>
<keyword evidence="5" id="KW-1185">Reference proteome</keyword>
<dbReference type="PROSITE" id="PS51371">
    <property type="entry name" value="CBS"/>
    <property type="match status" value="2"/>
</dbReference>
<dbReference type="InterPro" id="IPR046342">
    <property type="entry name" value="CBS_dom_sf"/>
</dbReference>
<organism evidence="4 5">
    <name type="scientific">Quercus suber</name>
    <name type="common">Cork oak</name>
    <dbReference type="NCBI Taxonomy" id="58331"/>
    <lineage>
        <taxon>Eukaryota</taxon>
        <taxon>Viridiplantae</taxon>
        <taxon>Streptophyta</taxon>
        <taxon>Embryophyta</taxon>
        <taxon>Tracheophyta</taxon>
        <taxon>Spermatophyta</taxon>
        <taxon>Magnoliopsida</taxon>
        <taxon>eudicotyledons</taxon>
        <taxon>Gunneridae</taxon>
        <taxon>Pentapetalae</taxon>
        <taxon>rosids</taxon>
        <taxon>fabids</taxon>
        <taxon>Fagales</taxon>
        <taxon>Fagaceae</taxon>
        <taxon>Quercus</taxon>
    </lineage>
</organism>
<evidence type="ECO:0000259" key="3">
    <source>
        <dbReference type="PROSITE" id="PS51371"/>
    </source>
</evidence>
<dbReference type="PANTHER" id="PTHR43080:SF2">
    <property type="entry name" value="CBS DOMAIN-CONTAINING PROTEIN"/>
    <property type="match status" value="1"/>
</dbReference>
<proteinExistence type="predicted"/>
<name>A0AAW0JHB3_QUESU</name>
<reference evidence="4 5" key="1">
    <citation type="journal article" date="2018" name="Sci. Data">
        <title>The draft genome sequence of cork oak.</title>
        <authorList>
            <person name="Ramos A.M."/>
            <person name="Usie A."/>
            <person name="Barbosa P."/>
            <person name="Barros P.M."/>
            <person name="Capote T."/>
            <person name="Chaves I."/>
            <person name="Simoes F."/>
            <person name="Abreu I."/>
            <person name="Carrasquinho I."/>
            <person name="Faro C."/>
            <person name="Guimaraes J.B."/>
            <person name="Mendonca D."/>
            <person name="Nobrega F."/>
            <person name="Rodrigues L."/>
            <person name="Saibo N.J.M."/>
            <person name="Varela M.C."/>
            <person name="Egas C."/>
            <person name="Matos J."/>
            <person name="Miguel C.M."/>
            <person name="Oliveira M.M."/>
            <person name="Ricardo C.P."/>
            <person name="Goncalves S."/>
        </authorList>
    </citation>
    <scope>NUCLEOTIDE SEQUENCE [LARGE SCALE GENOMIC DNA]</scope>
    <source>
        <strain evidence="5">cv. HL8</strain>
    </source>
</reference>
<feature type="domain" description="CBS" evidence="3">
    <location>
        <begin position="174"/>
        <end position="234"/>
    </location>
</feature>
<dbReference type="PANTHER" id="PTHR43080">
    <property type="entry name" value="CBS DOMAIN-CONTAINING PROTEIN CBSX3, MITOCHONDRIAL"/>
    <property type="match status" value="1"/>
</dbReference>
<dbReference type="SUPFAM" id="SSF54631">
    <property type="entry name" value="CBS-domain pair"/>
    <property type="match status" value="1"/>
</dbReference>
<evidence type="ECO:0000256" key="1">
    <source>
        <dbReference type="ARBA" id="ARBA00023122"/>
    </source>
</evidence>
<dbReference type="AlphaFoldDB" id="A0AAW0JHB3"/>